<dbReference type="InterPro" id="IPR002401">
    <property type="entry name" value="Cyt_P450_E_grp-I"/>
</dbReference>
<dbReference type="Pfam" id="PF00067">
    <property type="entry name" value="p450"/>
    <property type="match status" value="1"/>
</dbReference>
<evidence type="ECO:0000256" key="4">
    <source>
        <dbReference type="ARBA" id="ARBA00022723"/>
    </source>
</evidence>
<keyword evidence="6 8" id="KW-0408">Iron</keyword>
<evidence type="ECO:0000256" key="2">
    <source>
        <dbReference type="ARBA" id="ARBA00010617"/>
    </source>
</evidence>
<dbReference type="PANTHER" id="PTHR24305">
    <property type="entry name" value="CYTOCHROME P450"/>
    <property type="match status" value="1"/>
</dbReference>
<evidence type="ECO:0000313" key="12">
    <source>
        <dbReference type="Proteomes" id="UP000799424"/>
    </source>
</evidence>
<dbReference type="GO" id="GO:0005506">
    <property type="term" value="F:iron ion binding"/>
    <property type="evidence" value="ECO:0007669"/>
    <property type="project" value="InterPro"/>
</dbReference>
<keyword evidence="3 8" id="KW-0349">Heme</keyword>
<evidence type="ECO:0000256" key="8">
    <source>
        <dbReference type="PIRSR" id="PIRSR602401-1"/>
    </source>
</evidence>
<dbReference type="PRINTS" id="PR00385">
    <property type="entry name" value="P450"/>
</dbReference>
<accession>A0A6A7AHH6</accession>
<dbReference type="SUPFAM" id="SSF48264">
    <property type="entry name" value="Cytochrome P450"/>
    <property type="match status" value="1"/>
</dbReference>
<dbReference type="AlphaFoldDB" id="A0A6A7AHH6"/>
<comment type="cofactor">
    <cofactor evidence="1 8">
        <name>heme</name>
        <dbReference type="ChEBI" id="CHEBI:30413"/>
    </cofactor>
</comment>
<evidence type="ECO:0000256" key="5">
    <source>
        <dbReference type="ARBA" id="ARBA00023002"/>
    </source>
</evidence>
<dbReference type="InterPro" id="IPR050121">
    <property type="entry name" value="Cytochrome_P450_monoxygenase"/>
</dbReference>
<evidence type="ECO:0000256" key="3">
    <source>
        <dbReference type="ARBA" id="ARBA00022617"/>
    </source>
</evidence>
<keyword evidence="5 9" id="KW-0560">Oxidoreductase</keyword>
<evidence type="ECO:0000256" key="6">
    <source>
        <dbReference type="ARBA" id="ARBA00023004"/>
    </source>
</evidence>
<organism evidence="11 12">
    <name type="scientific">Ophiobolus disseminans</name>
    <dbReference type="NCBI Taxonomy" id="1469910"/>
    <lineage>
        <taxon>Eukaryota</taxon>
        <taxon>Fungi</taxon>
        <taxon>Dikarya</taxon>
        <taxon>Ascomycota</taxon>
        <taxon>Pezizomycotina</taxon>
        <taxon>Dothideomycetes</taxon>
        <taxon>Pleosporomycetidae</taxon>
        <taxon>Pleosporales</taxon>
        <taxon>Pleosporineae</taxon>
        <taxon>Phaeosphaeriaceae</taxon>
        <taxon>Ophiobolus</taxon>
    </lineage>
</organism>
<dbReference type="PANTHER" id="PTHR24305:SF237">
    <property type="entry name" value="CYTOCHROME P450 MONOOXYGENASE ATNE-RELATED"/>
    <property type="match status" value="1"/>
</dbReference>
<dbReference type="InterPro" id="IPR001128">
    <property type="entry name" value="Cyt_P450"/>
</dbReference>
<reference evidence="11" key="1">
    <citation type="journal article" date="2020" name="Stud. Mycol.">
        <title>101 Dothideomycetes genomes: a test case for predicting lifestyles and emergence of pathogens.</title>
        <authorList>
            <person name="Haridas S."/>
            <person name="Albert R."/>
            <person name="Binder M."/>
            <person name="Bloem J."/>
            <person name="Labutti K."/>
            <person name="Salamov A."/>
            <person name="Andreopoulos B."/>
            <person name="Baker S."/>
            <person name="Barry K."/>
            <person name="Bills G."/>
            <person name="Bluhm B."/>
            <person name="Cannon C."/>
            <person name="Castanera R."/>
            <person name="Culley D."/>
            <person name="Daum C."/>
            <person name="Ezra D."/>
            <person name="Gonzalez J."/>
            <person name="Henrissat B."/>
            <person name="Kuo A."/>
            <person name="Liang C."/>
            <person name="Lipzen A."/>
            <person name="Lutzoni F."/>
            <person name="Magnuson J."/>
            <person name="Mondo S."/>
            <person name="Nolan M."/>
            <person name="Ohm R."/>
            <person name="Pangilinan J."/>
            <person name="Park H.-J."/>
            <person name="Ramirez L."/>
            <person name="Alfaro M."/>
            <person name="Sun H."/>
            <person name="Tritt A."/>
            <person name="Yoshinaga Y."/>
            <person name="Zwiers L.-H."/>
            <person name="Turgeon B."/>
            <person name="Goodwin S."/>
            <person name="Spatafora J."/>
            <person name="Crous P."/>
            <person name="Grigoriev I."/>
        </authorList>
    </citation>
    <scope>NUCLEOTIDE SEQUENCE</scope>
    <source>
        <strain evidence="11">CBS 113818</strain>
    </source>
</reference>
<feature type="transmembrane region" description="Helical" evidence="10">
    <location>
        <begin position="12"/>
        <end position="33"/>
    </location>
</feature>
<dbReference type="CDD" id="cd11061">
    <property type="entry name" value="CYP67-like"/>
    <property type="match status" value="1"/>
</dbReference>
<comment type="similarity">
    <text evidence="2 9">Belongs to the cytochrome P450 family.</text>
</comment>
<keyword evidence="10" id="KW-1133">Transmembrane helix</keyword>
<sequence>MNFYAALSGWTYPHLLALSASLALSYILTTAIYRLYFHPLASFPGPLWARLTIFPSWWHTRTGDRHIWLYALQQEYGPEFRYRPDSVVLNTPSAFKKIFGARGNVKKSHYYRVWPRNVHTINTWSSTAISVHARKRRVLNYAFSEAALRDAEVFLHSNIDRWLELLGQLPQTEEWSSGVNMCDWMNWLVFDILGDLCFGKCFDMKEPESELRHIPEVMVSFLELLHPIAFGPLSRIWVWLKPRGLDSLLAVASPPVVVKWQEFVADCLEKRSKVEQEQERNPKPESEVRKDFFHWLFKAVDPETGKRGYDIDELFAECELLTIAGSDTTSVVLSAAFFYLARRRDIQSKLAQEITSTFSSYGEIKGGTKISSCKYLTAFLQEAMRMTPPVAAEPSREVLVGGTTVEGHYIPEGLHVSTGLYCLSYNENVYPEPFHFRPERWIVGEGDNGSSAESVALAENGFCAFSFGSRGCVGKNLAWLEMRLVIAKTLWKFAVRADPTNKLGGGDANARLGRQVEEQYQIYDMFVAGRKGPMVQVKRRAH</sequence>
<name>A0A6A7AHH6_9PLEO</name>
<keyword evidence="12" id="KW-1185">Reference proteome</keyword>
<keyword evidence="10" id="KW-0472">Membrane</keyword>
<dbReference type="EMBL" id="MU006217">
    <property type="protein sequence ID" value="KAF2832045.1"/>
    <property type="molecule type" value="Genomic_DNA"/>
</dbReference>
<dbReference type="GO" id="GO:0004497">
    <property type="term" value="F:monooxygenase activity"/>
    <property type="evidence" value="ECO:0007669"/>
    <property type="project" value="UniProtKB-KW"/>
</dbReference>
<evidence type="ECO:0000256" key="1">
    <source>
        <dbReference type="ARBA" id="ARBA00001971"/>
    </source>
</evidence>
<evidence type="ECO:0000313" key="11">
    <source>
        <dbReference type="EMBL" id="KAF2832045.1"/>
    </source>
</evidence>
<evidence type="ECO:0000256" key="9">
    <source>
        <dbReference type="RuleBase" id="RU000461"/>
    </source>
</evidence>
<protein>
    <submittedName>
        <fullName evidence="11">Cytochrome P450</fullName>
    </submittedName>
</protein>
<dbReference type="GO" id="GO:0020037">
    <property type="term" value="F:heme binding"/>
    <property type="evidence" value="ECO:0007669"/>
    <property type="project" value="InterPro"/>
</dbReference>
<gene>
    <name evidence="11" type="ORF">CC86DRAFT_377276</name>
</gene>
<dbReference type="Proteomes" id="UP000799424">
    <property type="component" value="Unassembled WGS sequence"/>
</dbReference>
<keyword evidence="4 8" id="KW-0479">Metal-binding</keyword>
<dbReference type="PROSITE" id="PS00086">
    <property type="entry name" value="CYTOCHROME_P450"/>
    <property type="match status" value="1"/>
</dbReference>
<dbReference type="Gene3D" id="1.10.630.10">
    <property type="entry name" value="Cytochrome P450"/>
    <property type="match status" value="1"/>
</dbReference>
<keyword evidence="7 9" id="KW-0503">Monooxygenase</keyword>
<keyword evidence="10" id="KW-0812">Transmembrane</keyword>
<dbReference type="PRINTS" id="PR00463">
    <property type="entry name" value="EP450I"/>
</dbReference>
<dbReference type="InterPro" id="IPR017972">
    <property type="entry name" value="Cyt_P450_CS"/>
</dbReference>
<dbReference type="InterPro" id="IPR036396">
    <property type="entry name" value="Cyt_P450_sf"/>
</dbReference>
<dbReference type="GO" id="GO:0016705">
    <property type="term" value="F:oxidoreductase activity, acting on paired donors, with incorporation or reduction of molecular oxygen"/>
    <property type="evidence" value="ECO:0007669"/>
    <property type="project" value="InterPro"/>
</dbReference>
<dbReference type="OrthoDB" id="1470350at2759"/>
<proteinExistence type="inferred from homology"/>
<feature type="binding site" description="axial binding residue" evidence="8">
    <location>
        <position position="472"/>
    </location>
    <ligand>
        <name>heme</name>
        <dbReference type="ChEBI" id="CHEBI:30413"/>
    </ligand>
    <ligandPart>
        <name>Fe</name>
        <dbReference type="ChEBI" id="CHEBI:18248"/>
    </ligandPart>
</feature>
<evidence type="ECO:0000256" key="10">
    <source>
        <dbReference type="SAM" id="Phobius"/>
    </source>
</evidence>
<evidence type="ECO:0000256" key="7">
    <source>
        <dbReference type="ARBA" id="ARBA00023033"/>
    </source>
</evidence>